<feature type="compositionally biased region" description="Basic and acidic residues" evidence="1">
    <location>
        <begin position="1"/>
        <end position="11"/>
    </location>
</feature>
<dbReference type="AlphaFoldDB" id="A0AAQ3TWA9"/>
<name>A0AAQ3TWA9_PASNO</name>
<organism evidence="2 3">
    <name type="scientific">Paspalum notatum var. saurae</name>
    <dbReference type="NCBI Taxonomy" id="547442"/>
    <lineage>
        <taxon>Eukaryota</taxon>
        <taxon>Viridiplantae</taxon>
        <taxon>Streptophyta</taxon>
        <taxon>Embryophyta</taxon>
        <taxon>Tracheophyta</taxon>
        <taxon>Spermatophyta</taxon>
        <taxon>Magnoliopsida</taxon>
        <taxon>Liliopsida</taxon>
        <taxon>Poales</taxon>
        <taxon>Poaceae</taxon>
        <taxon>PACMAD clade</taxon>
        <taxon>Panicoideae</taxon>
        <taxon>Andropogonodae</taxon>
        <taxon>Paspaleae</taxon>
        <taxon>Paspalinae</taxon>
        <taxon>Paspalum</taxon>
    </lineage>
</organism>
<feature type="region of interest" description="Disordered" evidence="1">
    <location>
        <begin position="142"/>
        <end position="172"/>
    </location>
</feature>
<sequence length="172" mass="19425">MRKKVAPEEKLMSSSSSPSRTEVALDGNSSSSPTYGFKSATLKLVETPNSAGSLPISLRVTSCTKQQFSSQFIPKRSPKMTEKLSITIRDYCIWNTMQTNNLSKEQFSNTASIISFMTRYKMSHFGESINNHKNAIPPLLSSRQSQNKVHRNIKPRGRRDRQRHIQTMVAQS</sequence>
<evidence type="ECO:0000313" key="3">
    <source>
        <dbReference type="Proteomes" id="UP001341281"/>
    </source>
</evidence>
<keyword evidence="3" id="KW-1185">Reference proteome</keyword>
<dbReference type="Proteomes" id="UP001341281">
    <property type="component" value="Chromosome 06"/>
</dbReference>
<accession>A0AAQ3TWA9</accession>
<reference evidence="2 3" key="1">
    <citation type="submission" date="2024-02" db="EMBL/GenBank/DDBJ databases">
        <title>High-quality chromosome-scale genome assembly of Pensacola bahiagrass (Paspalum notatum Flugge var. saurae).</title>
        <authorList>
            <person name="Vega J.M."/>
            <person name="Podio M."/>
            <person name="Orjuela J."/>
            <person name="Siena L.A."/>
            <person name="Pessino S.C."/>
            <person name="Combes M.C."/>
            <person name="Mariac C."/>
            <person name="Albertini E."/>
            <person name="Pupilli F."/>
            <person name="Ortiz J.P.A."/>
            <person name="Leblanc O."/>
        </authorList>
    </citation>
    <scope>NUCLEOTIDE SEQUENCE [LARGE SCALE GENOMIC DNA]</scope>
    <source>
        <strain evidence="2">R1</strain>
        <tissue evidence="2">Leaf</tissue>
    </source>
</reference>
<gene>
    <name evidence="2" type="ORF">U9M48_028206</name>
</gene>
<feature type="compositionally biased region" description="Basic residues" evidence="1">
    <location>
        <begin position="148"/>
        <end position="164"/>
    </location>
</feature>
<dbReference type="EMBL" id="CP144750">
    <property type="protein sequence ID" value="WVZ80753.1"/>
    <property type="molecule type" value="Genomic_DNA"/>
</dbReference>
<evidence type="ECO:0000313" key="2">
    <source>
        <dbReference type="EMBL" id="WVZ80753.1"/>
    </source>
</evidence>
<feature type="region of interest" description="Disordered" evidence="1">
    <location>
        <begin position="1"/>
        <end position="33"/>
    </location>
</feature>
<protein>
    <submittedName>
        <fullName evidence="2">Uncharacterized protein</fullName>
    </submittedName>
</protein>
<evidence type="ECO:0000256" key="1">
    <source>
        <dbReference type="SAM" id="MobiDB-lite"/>
    </source>
</evidence>
<proteinExistence type="predicted"/>